<name>A0A6L5X837_9BACT</name>
<accession>A0A6L5X837</accession>
<gene>
    <name evidence="1" type="ORF">FYJ29_01490</name>
</gene>
<protein>
    <submittedName>
        <fullName evidence="1">DUF1848 domain-containing protein</fullName>
    </submittedName>
</protein>
<reference evidence="1 2" key="1">
    <citation type="submission" date="2019-08" db="EMBL/GenBank/DDBJ databases">
        <title>In-depth cultivation of the pig gut microbiome towards novel bacterial diversity and tailored functional studies.</title>
        <authorList>
            <person name="Wylensek D."/>
            <person name="Hitch T.C.A."/>
            <person name="Clavel T."/>
        </authorList>
    </citation>
    <scope>NUCLEOTIDE SEQUENCE [LARGE SCALE GENOMIC DNA]</scope>
    <source>
        <strain evidence="1 2">Oil-RF-744-WCA-WT-10</strain>
    </source>
</reference>
<dbReference type="AlphaFoldDB" id="A0A6L5X837"/>
<organism evidence="1 2">
    <name type="scientific">Sodaliphilus pleomorphus</name>
    <dbReference type="NCBI Taxonomy" id="2606626"/>
    <lineage>
        <taxon>Bacteria</taxon>
        <taxon>Pseudomonadati</taxon>
        <taxon>Bacteroidota</taxon>
        <taxon>Bacteroidia</taxon>
        <taxon>Bacteroidales</taxon>
        <taxon>Muribaculaceae</taxon>
        <taxon>Sodaliphilus</taxon>
    </lineage>
</organism>
<dbReference type="Pfam" id="PF08902">
    <property type="entry name" value="DUF1848"/>
    <property type="match status" value="1"/>
</dbReference>
<evidence type="ECO:0000313" key="2">
    <source>
        <dbReference type="Proteomes" id="UP000483362"/>
    </source>
</evidence>
<keyword evidence="2" id="KW-1185">Reference proteome</keyword>
<evidence type="ECO:0000313" key="1">
    <source>
        <dbReference type="EMBL" id="MSS16450.1"/>
    </source>
</evidence>
<sequence length="356" mass="40784">MATWDKKKLPRENGELVDMQVPVLVSASRSTDIPAFYADWFFHRLDKAGYSAWTNPFNGVRSYVSYQNTRFIVFWSKNPRPLLEYLPILERRGIGCYIQYSLNDYEAEGLEKSVPPIAQRIDIFKQLVERLGKGHVIWRFDPLVLTEQISIDTLLAKIENIGNQLFGYTEKLVFSFADIVSYRKVQYNLTKANIHYIDWSEEQMREFAGKLAKLNDKWGYELATCGEKIDLTEFGVQKNHCVDDDLIIRLAHQDKVLMDYLNVKIHPMPQAGLFGETDPLPDGAIMLPGGRYATHGDNRDKGQRLFCGCVKSKDIGEYNTCVHGCEYCYANASKELAVANLRSHKENPFAETITGR</sequence>
<comment type="caution">
    <text evidence="1">The sequence shown here is derived from an EMBL/GenBank/DDBJ whole genome shotgun (WGS) entry which is preliminary data.</text>
</comment>
<dbReference type="EMBL" id="VULT01000002">
    <property type="protein sequence ID" value="MSS16450.1"/>
    <property type="molecule type" value="Genomic_DNA"/>
</dbReference>
<dbReference type="Proteomes" id="UP000483362">
    <property type="component" value="Unassembled WGS sequence"/>
</dbReference>
<dbReference type="RefSeq" id="WP_154326977.1">
    <property type="nucleotide sequence ID" value="NZ_CP045696.1"/>
</dbReference>
<dbReference type="InterPro" id="IPR014998">
    <property type="entry name" value="DUF1848"/>
</dbReference>
<proteinExistence type="predicted"/>